<dbReference type="Gene3D" id="3.30.70.20">
    <property type="match status" value="2"/>
</dbReference>
<dbReference type="GO" id="GO:0051539">
    <property type="term" value="F:4 iron, 4 sulfur cluster binding"/>
    <property type="evidence" value="ECO:0007669"/>
    <property type="project" value="UniProtKB-KW"/>
</dbReference>
<evidence type="ECO:0000256" key="1">
    <source>
        <dbReference type="ARBA" id="ARBA00004196"/>
    </source>
</evidence>
<name>A0A1H8KDL5_9BACI</name>
<dbReference type="AlphaFoldDB" id="A0A1H8KDL5"/>
<dbReference type="Proteomes" id="UP000198553">
    <property type="component" value="Unassembled WGS sequence"/>
</dbReference>
<dbReference type="RefSeq" id="WP_090750364.1">
    <property type="nucleotide sequence ID" value="NZ_FOBW01000026.1"/>
</dbReference>
<keyword evidence="8" id="KW-1133">Transmembrane helix</keyword>
<evidence type="ECO:0000256" key="4">
    <source>
        <dbReference type="ARBA" id="ARBA00022737"/>
    </source>
</evidence>
<dbReference type="CDD" id="cd16368">
    <property type="entry name" value="DMSOR_beta_like"/>
    <property type="match status" value="1"/>
</dbReference>
<dbReference type="Pfam" id="PF13247">
    <property type="entry name" value="Fer4_11"/>
    <property type="match status" value="1"/>
</dbReference>
<dbReference type="InterPro" id="IPR051555">
    <property type="entry name" value="FDH_Electron_Transfer_Unit"/>
</dbReference>
<dbReference type="PROSITE" id="PS51379">
    <property type="entry name" value="4FE4S_FER_2"/>
    <property type="match status" value="2"/>
</dbReference>
<dbReference type="GO" id="GO:0030313">
    <property type="term" value="C:cell envelope"/>
    <property type="evidence" value="ECO:0007669"/>
    <property type="project" value="UniProtKB-SubCell"/>
</dbReference>
<evidence type="ECO:0000313" key="10">
    <source>
        <dbReference type="EMBL" id="SEN90945.1"/>
    </source>
</evidence>
<dbReference type="EMBL" id="FOBW01000026">
    <property type="protein sequence ID" value="SEN90945.1"/>
    <property type="molecule type" value="Genomic_DNA"/>
</dbReference>
<evidence type="ECO:0000256" key="5">
    <source>
        <dbReference type="ARBA" id="ARBA00023004"/>
    </source>
</evidence>
<dbReference type="OrthoDB" id="9779457at2"/>
<sequence>MQTNEVSRREFIKRSGGALAVGTVILTGTDKVIAADKKMDEKGTIIDLSICDGCAAKNTPECVLACRTKNADKFPKVDQSELKPYWPQKKFEDWSDQQDNTKRLTPYNWTFVDQVTVEHDGKSEEVFVPRRCMHCDNPTCAGLCPFSAIEKDKNGAVVINENQCMGGAKCRDVCPWDIPQRQAGVGIYMNLAPDYLGGGVMFKCDFCADLLAEGKQPACVTACPKGAISFGTKQEMKDLAYKRANEISGYVYGDKENGGTATFYVSKVPYEKIDAAIKQSKKDSNDQKPGRPTMEVDAENKLDTLSGMALSAAIAPVAGLAAAGFAAYNKMKGQKKSHEQEKTE</sequence>
<evidence type="ECO:0000256" key="2">
    <source>
        <dbReference type="ARBA" id="ARBA00022485"/>
    </source>
</evidence>
<feature type="transmembrane region" description="Helical" evidence="8">
    <location>
        <begin position="308"/>
        <end position="328"/>
    </location>
</feature>
<evidence type="ECO:0000313" key="11">
    <source>
        <dbReference type="Proteomes" id="UP000198553"/>
    </source>
</evidence>
<dbReference type="STRING" id="930146.SAMN05192533_12639"/>
<keyword evidence="2" id="KW-0004">4Fe-4S</keyword>
<feature type="domain" description="4Fe-4S ferredoxin-type" evidence="9">
    <location>
        <begin position="155"/>
        <end position="184"/>
    </location>
</feature>
<keyword evidence="8" id="KW-0812">Transmembrane</keyword>
<reference evidence="11" key="1">
    <citation type="submission" date="2016-10" db="EMBL/GenBank/DDBJ databases">
        <authorList>
            <person name="Varghese N."/>
            <person name="Submissions S."/>
        </authorList>
    </citation>
    <scope>NUCLEOTIDE SEQUENCE [LARGE SCALE GENOMIC DNA]</scope>
    <source>
        <strain evidence="11">B48,IBRC-M 10115,DSM 25386,CECT 8001</strain>
    </source>
</reference>
<keyword evidence="5" id="KW-0408">Iron</keyword>
<organism evidence="10 11">
    <name type="scientific">Mesobacillus persicus</name>
    <dbReference type="NCBI Taxonomy" id="930146"/>
    <lineage>
        <taxon>Bacteria</taxon>
        <taxon>Bacillati</taxon>
        <taxon>Bacillota</taxon>
        <taxon>Bacilli</taxon>
        <taxon>Bacillales</taxon>
        <taxon>Bacillaceae</taxon>
        <taxon>Mesobacillus</taxon>
    </lineage>
</organism>
<keyword evidence="11" id="KW-1185">Reference proteome</keyword>
<protein>
    <submittedName>
        <fullName evidence="10">Fe-S-cluster-containing dehydrogenase component</fullName>
    </submittedName>
</protein>
<proteinExistence type="predicted"/>
<dbReference type="InterPro" id="IPR006311">
    <property type="entry name" value="TAT_signal"/>
</dbReference>
<feature type="domain" description="4Fe-4S ferredoxin-type" evidence="9">
    <location>
        <begin position="123"/>
        <end position="154"/>
    </location>
</feature>
<keyword evidence="4" id="KW-0677">Repeat</keyword>
<evidence type="ECO:0000259" key="9">
    <source>
        <dbReference type="PROSITE" id="PS51379"/>
    </source>
</evidence>
<evidence type="ECO:0000256" key="8">
    <source>
        <dbReference type="SAM" id="Phobius"/>
    </source>
</evidence>
<dbReference type="InterPro" id="IPR017896">
    <property type="entry name" value="4Fe4S_Fe-S-bd"/>
</dbReference>
<dbReference type="PANTHER" id="PTHR43545:SF4">
    <property type="entry name" value="IRON-SULFUR PROTEIN"/>
    <property type="match status" value="1"/>
</dbReference>
<gene>
    <name evidence="10" type="ORF">SAMN05192533_12639</name>
</gene>
<dbReference type="GO" id="GO:0046872">
    <property type="term" value="F:metal ion binding"/>
    <property type="evidence" value="ECO:0007669"/>
    <property type="project" value="UniProtKB-KW"/>
</dbReference>
<evidence type="ECO:0000256" key="3">
    <source>
        <dbReference type="ARBA" id="ARBA00022723"/>
    </source>
</evidence>
<keyword evidence="3" id="KW-0479">Metal-binding</keyword>
<keyword evidence="6" id="KW-0411">Iron-sulfur</keyword>
<comment type="subcellular location">
    <subcellularLocation>
        <location evidence="1">Cell envelope</location>
    </subcellularLocation>
</comment>
<keyword evidence="8" id="KW-0472">Membrane</keyword>
<feature type="compositionally biased region" description="Basic and acidic residues" evidence="7">
    <location>
        <begin position="278"/>
        <end position="289"/>
    </location>
</feature>
<dbReference type="PROSITE" id="PS51318">
    <property type="entry name" value="TAT"/>
    <property type="match status" value="1"/>
</dbReference>
<evidence type="ECO:0000256" key="6">
    <source>
        <dbReference type="ARBA" id="ARBA00023014"/>
    </source>
</evidence>
<dbReference type="PANTHER" id="PTHR43545">
    <property type="entry name" value="FORMATE DEHYDROGENASE, NITRATE-INDUCIBLE, IRON-SULFUR SUBUNIT"/>
    <property type="match status" value="1"/>
</dbReference>
<dbReference type="SUPFAM" id="SSF54862">
    <property type="entry name" value="4Fe-4S ferredoxins"/>
    <property type="match status" value="1"/>
</dbReference>
<evidence type="ECO:0000256" key="7">
    <source>
        <dbReference type="SAM" id="MobiDB-lite"/>
    </source>
</evidence>
<accession>A0A1H8KDL5</accession>
<feature type="region of interest" description="Disordered" evidence="7">
    <location>
        <begin position="278"/>
        <end position="298"/>
    </location>
</feature>